<comment type="similarity">
    <text evidence="1">Belongs to the glycosyltransferase 2 family.</text>
</comment>
<dbReference type="Proteomes" id="UP001220217">
    <property type="component" value="Chromosome"/>
</dbReference>
<dbReference type="Gene3D" id="3.90.550.10">
    <property type="entry name" value="Spore Coat Polysaccharide Biosynthesis Protein SpsA, Chain A"/>
    <property type="match status" value="1"/>
</dbReference>
<dbReference type="InterPro" id="IPR001173">
    <property type="entry name" value="Glyco_trans_2-like"/>
</dbReference>
<dbReference type="Pfam" id="PF00535">
    <property type="entry name" value="Glycos_transf_2"/>
    <property type="match status" value="1"/>
</dbReference>
<name>A0ABD7WYR1_PRIAR</name>
<feature type="domain" description="Glycosyltransferase 2-like" evidence="2">
    <location>
        <begin position="7"/>
        <end position="177"/>
    </location>
</feature>
<dbReference type="InterPro" id="IPR029044">
    <property type="entry name" value="Nucleotide-diphossugar_trans"/>
</dbReference>
<evidence type="ECO:0000313" key="3">
    <source>
        <dbReference type="EMBL" id="WEA45471.1"/>
    </source>
</evidence>
<dbReference type="RefSeq" id="WP_275036959.1">
    <property type="nucleotide sequence ID" value="NZ_CP118718.1"/>
</dbReference>
<dbReference type="CDD" id="cd00761">
    <property type="entry name" value="Glyco_tranf_GTA_type"/>
    <property type="match status" value="1"/>
</dbReference>
<dbReference type="EMBL" id="CP118718">
    <property type="protein sequence ID" value="WEA45471.1"/>
    <property type="molecule type" value="Genomic_DNA"/>
</dbReference>
<dbReference type="PANTHER" id="PTHR22916">
    <property type="entry name" value="GLYCOSYLTRANSFERASE"/>
    <property type="match status" value="1"/>
</dbReference>
<dbReference type="AlphaFoldDB" id="A0ABD7WYR1"/>
<sequence length="308" mass="36049">MQEILVSVIVPTYKRKPSFLNRTVDSLLDQSYKNIEIIIVNDNPPDSDYKSEINNFIEQEYKEFNNIVLIDNPVNLGGSLARNKGIEAANGEYITFLDDDDIYLTEKIEKQLEFMIQENLDLSFADLIIKNEDEKIIDYREFSKLSNFETNNLLRYHLTRHITGTPTFMYKKEKLMEIGGFEKVIMGQEFFLMLRSIEKNLNIGYFAQAHVVAYRHSSESISVGKNKIIGEKYLYDYKKRYFHLFNNNEKKFIKFRHYAVMAVANKRDGKILDSAKNVFKMIITSPQDVMAETFGFITKQKRMVGKLK</sequence>
<protein>
    <submittedName>
        <fullName evidence="3">Glycosyltransferase family 2 protein</fullName>
    </submittedName>
</protein>
<evidence type="ECO:0000313" key="4">
    <source>
        <dbReference type="Proteomes" id="UP001220217"/>
    </source>
</evidence>
<reference evidence="3 4" key="1">
    <citation type="submission" date="2023-02" db="EMBL/GenBank/DDBJ databases">
        <title>Complete genome sequence of Priestia aryabhattai G5MAi6, a methanol-tolerant strain isolated from tap water in Hong Kong.</title>
        <authorList>
            <person name="Leung K.M."/>
            <person name="Lai G.K.K."/>
            <person name="Griffin S.D.J."/>
        </authorList>
    </citation>
    <scope>NUCLEOTIDE SEQUENCE [LARGE SCALE GENOMIC DNA]</scope>
    <source>
        <strain evidence="3 4">G5MAi6</strain>
    </source>
</reference>
<evidence type="ECO:0000256" key="1">
    <source>
        <dbReference type="ARBA" id="ARBA00006739"/>
    </source>
</evidence>
<accession>A0ABD7WYR1</accession>
<dbReference type="SUPFAM" id="SSF53448">
    <property type="entry name" value="Nucleotide-diphospho-sugar transferases"/>
    <property type="match status" value="1"/>
</dbReference>
<dbReference type="GO" id="GO:0016758">
    <property type="term" value="F:hexosyltransferase activity"/>
    <property type="evidence" value="ECO:0007669"/>
    <property type="project" value="UniProtKB-ARBA"/>
</dbReference>
<organism evidence="3 4">
    <name type="scientific">Priestia aryabhattai</name>
    <name type="common">Bacillus aryabhattai</name>
    <dbReference type="NCBI Taxonomy" id="412384"/>
    <lineage>
        <taxon>Bacteria</taxon>
        <taxon>Bacillati</taxon>
        <taxon>Bacillota</taxon>
        <taxon>Bacilli</taxon>
        <taxon>Bacillales</taxon>
        <taxon>Bacillaceae</taxon>
        <taxon>Priestia</taxon>
    </lineage>
</organism>
<dbReference type="PANTHER" id="PTHR22916:SF3">
    <property type="entry name" value="UDP-GLCNAC:BETAGAL BETA-1,3-N-ACETYLGLUCOSAMINYLTRANSFERASE-LIKE PROTEIN 1"/>
    <property type="match status" value="1"/>
</dbReference>
<proteinExistence type="inferred from homology"/>
<gene>
    <name evidence="3" type="ORF">PWO00_05730</name>
</gene>
<evidence type="ECO:0000259" key="2">
    <source>
        <dbReference type="Pfam" id="PF00535"/>
    </source>
</evidence>